<evidence type="ECO:0000256" key="1">
    <source>
        <dbReference type="ARBA" id="ARBA00004651"/>
    </source>
</evidence>
<keyword evidence="5 6" id="KW-0472">Membrane</keyword>
<feature type="transmembrane region" description="Helical" evidence="6">
    <location>
        <begin position="242"/>
        <end position="261"/>
    </location>
</feature>
<feature type="transmembrane region" description="Helical" evidence="6">
    <location>
        <begin position="411"/>
        <end position="428"/>
    </location>
</feature>
<feature type="transmembrane region" description="Helical" evidence="6">
    <location>
        <begin position="31"/>
        <end position="55"/>
    </location>
</feature>
<feature type="transmembrane region" description="Helical" evidence="6">
    <location>
        <begin position="381"/>
        <end position="399"/>
    </location>
</feature>
<dbReference type="InterPro" id="IPR002797">
    <property type="entry name" value="Polysacc_synth"/>
</dbReference>
<dbReference type="Pfam" id="PF01943">
    <property type="entry name" value="Polysacc_synt"/>
    <property type="match status" value="1"/>
</dbReference>
<feature type="transmembrane region" description="Helical" evidence="6">
    <location>
        <begin position="149"/>
        <end position="165"/>
    </location>
</feature>
<evidence type="ECO:0008006" key="9">
    <source>
        <dbReference type="Google" id="ProtNLM"/>
    </source>
</evidence>
<feature type="transmembrane region" description="Helical" evidence="6">
    <location>
        <begin position="325"/>
        <end position="349"/>
    </location>
</feature>
<comment type="caution">
    <text evidence="7">The sequence shown here is derived from an EMBL/GenBank/DDBJ whole genome shotgun (WGS) entry which is preliminary data.</text>
</comment>
<feature type="transmembrane region" description="Helical" evidence="6">
    <location>
        <begin position="288"/>
        <end position="313"/>
    </location>
</feature>
<dbReference type="InterPro" id="IPR050833">
    <property type="entry name" value="Poly_Biosynth_Transport"/>
</dbReference>
<keyword evidence="2" id="KW-1003">Cell membrane</keyword>
<keyword evidence="3 6" id="KW-0812">Transmembrane</keyword>
<keyword evidence="4 6" id="KW-1133">Transmembrane helix</keyword>
<dbReference type="Proteomes" id="UP000030428">
    <property type="component" value="Unassembled WGS sequence"/>
</dbReference>
<name>A0A0A6RT97_9GAMM</name>
<dbReference type="EMBL" id="JSZA02000061">
    <property type="protein sequence ID" value="KHD07101.1"/>
    <property type="molecule type" value="Genomic_DNA"/>
</dbReference>
<feature type="transmembrane region" description="Helical" evidence="6">
    <location>
        <begin position="434"/>
        <end position="453"/>
    </location>
</feature>
<evidence type="ECO:0000256" key="3">
    <source>
        <dbReference type="ARBA" id="ARBA00022692"/>
    </source>
</evidence>
<evidence type="ECO:0000256" key="6">
    <source>
        <dbReference type="SAM" id="Phobius"/>
    </source>
</evidence>
<keyword evidence="8" id="KW-1185">Reference proteome</keyword>
<dbReference type="PANTHER" id="PTHR30250">
    <property type="entry name" value="PST FAMILY PREDICTED COLANIC ACID TRANSPORTER"/>
    <property type="match status" value="1"/>
</dbReference>
<reference evidence="7 8" key="1">
    <citation type="journal article" date="2016" name="Front. Microbiol.">
        <title>Single-Cell (Meta-)Genomics of a Dimorphic Candidatus Thiomargarita nelsonii Reveals Genomic Plasticity.</title>
        <authorList>
            <person name="Flood B.E."/>
            <person name="Fliss P."/>
            <person name="Jones D.S."/>
            <person name="Dick G.J."/>
            <person name="Jain S."/>
            <person name="Kaster A.K."/>
            <person name="Winkel M."/>
            <person name="Mussmann M."/>
            <person name="Bailey J."/>
        </authorList>
    </citation>
    <scope>NUCLEOTIDE SEQUENCE [LARGE SCALE GENOMIC DNA]</scope>
    <source>
        <strain evidence="7">Hydrate Ridge</strain>
    </source>
</reference>
<feature type="transmembrane region" description="Helical" evidence="6">
    <location>
        <begin position="76"/>
        <end position="98"/>
    </location>
</feature>
<feature type="transmembrane region" description="Helical" evidence="6">
    <location>
        <begin position="110"/>
        <end position="128"/>
    </location>
</feature>
<protein>
    <recommendedName>
        <fullName evidence="9">Polysaccharide biosynthesis protein C-terminal domain-containing protein</fullName>
    </recommendedName>
</protein>
<comment type="subcellular location">
    <subcellularLocation>
        <location evidence="1">Cell membrane</location>
        <topology evidence="1">Multi-pass membrane protein</topology>
    </subcellularLocation>
</comment>
<feature type="transmembrane region" description="Helical" evidence="6">
    <location>
        <begin position="356"/>
        <end position="375"/>
    </location>
</feature>
<feature type="transmembrane region" description="Helical" evidence="6">
    <location>
        <begin position="7"/>
        <end position="25"/>
    </location>
</feature>
<evidence type="ECO:0000313" key="7">
    <source>
        <dbReference type="EMBL" id="KHD07101.1"/>
    </source>
</evidence>
<sequence>MKQARHIAVGSIIQQLLSIVIFMILTRHLGAAGYGIVAAALALATSIYNFSAFWMTPYMVRSGAKQVFHHAKLGDVYVITGIISFALSIIGLLIIIILEHFKIGNIQIYGEAPLLMTLLAGLFFLNLFRIGLQSTQSFRGYGYSLWMDKILYLPAIIVLFFSGQLESESVLYANAFSMLLVAILGIVYFAKTYLSLIVKSFRWHEFFKATMPILLATIASYFSSPLFVILLVGNLFGVEQAGFVGVAFVLYGFFIQPIHWLTPTLLPKFTVAIESGEKALLHDHVEKLVFPFAILYSLAILAFITVAISTPIIPYLVGDDFRTGIPIIALIMVSVVPEVLQSLMISMLYARQQETLILVANIAGSLSFLLIAMLFSDSSLLIFIGFIFGTWIKVAVVIWALRDLVSWKVRFGMLVLFGLFTILSFFILMAPNEIVLGVCAFLVVILGMMVFEYRSVFFDYVRQIIGQQALVTEKVKP</sequence>
<dbReference type="AlphaFoldDB" id="A0A0A6RT97"/>
<feature type="transmembrane region" description="Helical" evidence="6">
    <location>
        <begin position="211"/>
        <end position="236"/>
    </location>
</feature>
<proteinExistence type="predicted"/>
<dbReference type="PANTHER" id="PTHR30250:SF11">
    <property type="entry name" value="O-ANTIGEN TRANSPORTER-RELATED"/>
    <property type="match status" value="1"/>
</dbReference>
<evidence type="ECO:0000256" key="5">
    <source>
        <dbReference type="ARBA" id="ARBA00023136"/>
    </source>
</evidence>
<gene>
    <name evidence="7" type="ORF">PN36_16460</name>
</gene>
<feature type="transmembrane region" description="Helical" evidence="6">
    <location>
        <begin position="171"/>
        <end position="190"/>
    </location>
</feature>
<accession>A0A0A6RT97</accession>
<evidence type="ECO:0000313" key="8">
    <source>
        <dbReference type="Proteomes" id="UP000030428"/>
    </source>
</evidence>
<dbReference type="GO" id="GO:0005886">
    <property type="term" value="C:plasma membrane"/>
    <property type="evidence" value="ECO:0007669"/>
    <property type="project" value="UniProtKB-SubCell"/>
</dbReference>
<evidence type="ECO:0000256" key="2">
    <source>
        <dbReference type="ARBA" id="ARBA00022475"/>
    </source>
</evidence>
<evidence type="ECO:0000256" key="4">
    <source>
        <dbReference type="ARBA" id="ARBA00022989"/>
    </source>
</evidence>
<organism evidence="7 8">
    <name type="scientific">Candidatus Thiomargarita nelsonii</name>
    <dbReference type="NCBI Taxonomy" id="1003181"/>
    <lineage>
        <taxon>Bacteria</taxon>
        <taxon>Pseudomonadati</taxon>
        <taxon>Pseudomonadota</taxon>
        <taxon>Gammaproteobacteria</taxon>
        <taxon>Thiotrichales</taxon>
        <taxon>Thiotrichaceae</taxon>
        <taxon>Thiomargarita</taxon>
    </lineage>
</organism>